<dbReference type="PANTHER" id="PTHR35630:SF1">
    <property type="entry name" value="LEGUMINOSIN GROUP486 SECRETED PEPTIDE"/>
    <property type="match status" value="1"/>
</dbReference>
<keyword evidence="1" id="KW-0732">Signal</keyword>
<dbReference type="Proteomes" id="UP000834106">
    <property type="component" value="Chromosome 14"/>
</dbReference>
<evidence type="ECO:0000256" key="1">
    <source>
        <dbReference type="SAM" id="SignalP"/>
    </source>
</evidence>
<feature type="chain" id="PRO_5042094676" description="S-protein homolog" evidence="1">
    <location>
        <begin position="24"/>
        <end position="131"/>
    </location>
</feature>
<proteinExistence type="predicted"/>
<evidence type="ECO:0000313" key="3">
    <source>
        <dbReference type="Proteomes" id="UP000834106"/>
    </source>
</evidence>
<dbReference type="PANTHER" id="PTHR35630">
    <property type="entry name" value="LEGUMINOSIN GROUP486 SECRETED PEPTIDE"/>
    <property type="match status" value="1"/>
</dbReference>
<evidence type="ECO:0000313" key="2">
    <source>
        <dbReference type="EMBL" id="CAI9776069.1"/>
    </source>
</evidence>
<feature type="signal peptide" evidence="1">
    <location>
        <begin position="1"/>
        <end position="23"/>
    </location>
</feature>
<dbReference type="AlphaFoldDB" id="A0AAD1ZUW3"/>
<sequence>MASKFCFSFLVLFLSLQFNISHARHKRSLPVIKFISALPKGSSPVIMNCKAGGYGRGSYTFKPVDNYLLKAVVNDTYYCLSTFGMKFTSVHAFDPARDKGHATIFWKVDLYGFSISYRNSSFKVDAPWESE</sequence>
<reference evidence="2" key="1">
    <citation type="submission" date="2023-05" db="EMBL/GenBank/DDBJ databases">
        <authorList>
            <person name="Huff M."/>
        </authorList>
    </citation>
    <scope>NUCLEOTIDE SEQUENCE</scope>
</reference>
<gene>
    <name evidence="2" type="ORF">FPE_LOCUS23499</name>
</gene>
<keyword evidence="3" id="KW-1185">Reference proteome</keyword>
<dbReference type="EMBL" id="OU503049">
    <property type="protein sequence ID" value="CAI9776069.1"/>
    <property type="molecule type" value="Genomic_DNA"/>
</dbReference>
<accession>A0AAD1ZUW3</accession>
<name>A0AAD1ZUW3_9LAMI</name>
<organism evidence="2 3">
    <name type="scientific">Fraxinus pennsylvanica</name>
    <dbReference type="NCBI Taxonomy" id="56036"/>
    <lineage>
        <taxon>Eukaryota</taxon>
        <taxon>Viridiplantae</taxon>
        <taxon>Streptophyta</taxon>
        <taxon>Embryophyta</taxon>
        <taxon>Tracheophyta</taxon>
        <taxon>Spermatophyta</taxon>
        <taxon>Magnoliopsida</taxon>
        <taxon>eudicotyledons</taxon>
        <taxon>Gunneridae</taxon>
        <taxon>Pentapetalae</taxon>
        <taxon>asterids</taxon>
        <taxon>lamiids</taxon>
        <taxon>Lamiales</taxon>
        <taxon>Oleaceae</taxon>
        <taxon>Oleeae</taxon>
        <taxon>Fraxinus</taxon>
    </lineage>
</organism>
<evidence type="ECO:0008006" key="4">
    <source>
        <dbReference type="Google" id="ProtNLM"/>
    </source>
</evidence>
<protein>
    <recommendedName>
        <fullName evidence="4">S-protein homolog</fullName>
    </recommendedName>
</protein>